<dbReference type="Proteomes" id="UP000255101">
    <property type="component" value="Unassembled WGS sequence"/>
</dbReference>
<dbReference type="EMBL" id="UGTB01000004">
    <property type="protein sequence ID" value="SUB62131.1"/>
    <property type="molecule type" value="Genomic_DNA"/>
</dbReference>
<dbReference type="RefSeq" id="WP_019595684.1">
    <property type="nucleotide sequence ID" value="NZ_FOVA01000025.1"/>
</dbReference>
<organism evidence="1 2">
    <name type="scientific">Peptostreptococcus anaerobius</name>
    <dbReference type="NCBI Taxonomy" id="1261"/>
    <lineage>
        <taxon>Bacteria</taxon>
        <taxon>Bacillati</taxon>
        <taxon>Bacillota</taxon>
        <taxon>Clostridia</taxon>
        <taxon>Peptostreptococcales</taxon>
        <taxon>Peptostreptococcaceae</taxon>
        <taxon>Peptostreptococcus</taxon>
    </lineage>
</organism>
<gene>
    <name evidence="1" type="ORF">NCTC11460_02139</name>
</gene>
<sequence>MIKVDRKDNDNISCNIDCSTIVDIIEETSFLIAFCKKTILSNLEKEEDKINAMDIFRQSIFAGLDEEIKWD</sequence>
<reference evidence="1 2" key="1">
    <citation type="submission" date="2018-06" db="EMBL/GenBank/DDBJ databases">
        <authorList>
            <consortium name="Pathogen Informatics"/>
            <person name="Doyle S."/>
        </authorList>
    </citation>
    <scope>NUCLEOTIDE SEQUENCE [LARGE SCALE GENOMIC DNA]</scope>
    <source>
        <strain evidence="1 2">NCTC11460</strain>
    </source>
</reference>
<evidence type="ECO:0000313" key="1">
    <source>
        <dbReference type="EMBL" id="SUB62131.1"/>
    </source>
</evidence>
<evidence type="ECO:0000313" key="2">
    <source>
        <dbReference type="Proteomes" id="UP000255101"/>
    </source>
</evidence>
<dbReference type="AlphaFoldDB" id="A0A379CI85"/>
<name>A0A379CI85_9FIRM</name>
<protein>
    <submittedName>
        <fullName evidence="1">Uncharacterized protein</fullName>
    </submittedName>
</protein>
<proteinExistence type="predicted"/>
<accession>A0A379CI85</accession>